<keyword evidence="1" id="KW-0472">Membrane</keyword>
<reference evidence="2 3" key="1">
    <citation type="submission" date="2020-07" db="EMBL/GenBank/DDBJ databases">
        <title>Sequencing the genomes of 1000 actinobacteria strains.</title>
        <authorList>
            <person name="Klenk H.-P."/>
        </authorList>
    </citation>
    <scope>NUCLEOTIDE SEQUENCE [LARGE SCALE GENOMIC DNA]</scope>
    <source>
        <strain evidence="2 3">DSM 7487</strain>
    </source>
</reference>
<keyword evidence="1" id="KW-1133">Transmembrane helix</keyword>
<comment type="caution">
    <text evidence="2">The sequence shown here is derived from an EMBL/GenBank/DDBJ whole genome shotgun (WGS) entry which is preliminary data.</text>
</comment>
<proteinExistence type="predicted"/>
<keyword evidence="1" id="KW-0812">Transmembrane</keyword>
<protein>
    <submittedName>
        <fullName evidence="2">Uncharacterized protein</fullName>
    </submittedName>
</protein>
<dbReference type="AlphaFoldDB" id="A0A7Y9J192"/>
<evidence type="ECO:0000313" key="3">
    <source>
        <dbReference type="Proteomes" id="UP000521922"/>
    </source>
</evidence>
<dbReference type="EMBL" id="JACCBB010000001">
    <property type="protein sequence ID" value="NYD22910.1"/>
    <property type="molecule type" value="Genomic_DNA"/>
</dbReference>
<sequence>MPIPVSPQTSPAAGAVASATAVPHPADVVSMQLFPAVGALFAVYLTALVVLALLTVLAKVTGRRGAHHALLRREVVVLPEETLSPPLPGRAAA</sequence>
<dbReference type="Proteomes" id="UP000521922">
    <property type="component" value="Unassembled WGS sequence"/>
</dbReference>
<gene>
    <name evidence="2" type="ORF">BJ968_002450</name>
</gene>
<keyword evidence="3" id="KW-1185">Reference proteome</keyword>
<organism evidence="2 3">
    <name type="scientific">Kineococcus aurantiacus</name>
    <dbReference type="NCBI Taxonomy" id="37633"/>
    <lineage>
        <taxon>Bacteria</taxon>
        <taxon>Bacillati</taxon>
        <taxon>Actinomycetota</taxon>
        <taxon>Actinomycetes</taxon>
        <taxon>Kineosporiales</taxon>
        <taxon>Kineosporiaceae</taxon>
        <taxon>Kineococcus</taxon>
    </lineage>
</organism>
<name>A0A7Y9J192_9ACTN</name>
<feature type="transmembrane region" description="Helical" evidence="1">
    <location>
        <begin position="33"/>
        <end position="58"/>
    </location>
</feature>
<evidence type="ECO:0000313" key="2">
    <source>
        <dbReference type="EMBL" id="NYD22910.1"/>
    </source>
</evidence>
<evidence type="ECO:0000256" key="1">
    <source>
        <dbReference type="SAM" id="Phobius"/>
    </source>
</evidence>
<dbReference type="RefSeq" id="WP_179752239.1">
    <property type="nucleotide sequence ID" value="NZ_BAAAGN010000001.1"/>
</dbReference>
<accession>A0A7Y9J192</accession>